<dbReference type="PANTHER" id="PTHR10744:SF1">
    <property type="entry name" value="SMALL RIBOSOMAL SUBUNIT PROTEIN US17M"/>
    <property type="match status" value="1"/>
</dbReference>
<evidence type="ECO:0000256" key="3">
    <source>
        <dbReference type="ARBA" id="ARBA00023274"/>
    </source>
</evidence>
<sequence length="238" mass="27608">MARQNFIGMVISQGKMQKTVKVRVETKIFNKRINKELIHRKDYLVHDEADISREGDLVRIETTRPLSKRKFFAIAEILKNKGQQFAKFEKEAKINVAREEAAKSEIFLERRKQIENENLSLLEDIRRIQNCLNKSGSQEELKEIKEKYGITDFSQDAVKELLKLNVSSIQEDLIQERTAIDSIQTKLQELLADDTLANEFLTKNGVEGPEALKKNIKKNILRKYLLQGQTDHQSQPQL</sequence>
<evidence type="ECO:0000313" key="4">
    <source>
        <dbReference type="EMBL" id="CAB4254318.1"/>
    </source>
</evidence>
<reference evidence="4 5" key="1">
    <citation type="submission" date="2020-05" db="EMBL/GenBank/DDBJ databases">
        <authorList>
            <person name="Casaregola S."/>
            <person name="Devillers H."/>
            <person name="Grondin C."/>
        </authorList>
    </citation>
    <scope>NUCLEOTIDE SEQUENCE [LARGE SCALE GENOMIC DNA]</scope>
    <source>
        <strain evidence="4 5">CLIB 1767</strain>
    </source>
</reference>
<dbReference type="GO" id="GO:0005739">
    <property type="term" value="C:mitochondrion"/>
    <property type="evidence" value="ECO:0007669"/>
    <property type="project" value="TreeGrafter"/>
</dbReference>
<organism evidence="4 5">
    <name type="scientific">Maudiozyma barnettii</name>
    <dbReference type="NCBI Taxonomy" id="61262"/>
    <lineage>
        <taxon>Eukaryota</taxon>
        <taxon>Fungi</taxon>
        <taxon>Dikarya</taxon>
        <taxon>Ascomycota</taxon>
        <taxon>Saccharomycotina</taxon>
        <taxon>Saccharomycetes</taxon>
        <taxon>Saccharomycetales</taxon>
        <taxon>Saccharomycetaceae</taxon>
        <taxon>Maudiozyma</taxon>
    </lineage>
</organism>
<dbReference type="PANTHER" id="PTHR10744">
    <property type="entry name" value="40S RIBOSOMAL PROTEIN S11 FAMILY MEMBER"/>
    <property type="match status" value="1"/>
</dbReference>
<dbReference type="Proteomes" id="UP000644660">
    <property type="component" value="Unassembled WGS sequence"/>
</dbReference>
<comment type="caution">
    <text evidence="4">The sequence shown here is derived from an EMBL/GenBank/DDBJ whole genome shotgun (WGS) entry which is preliminary data.</text>
</comment>
<dbReference type="Gene3D" id="2.40.50.140">
    <property type="entry name" value="Nucleic acid-binding proteins"/>
    <property type="match status" value="1"/>
</dbReference>
<dbReference type="OrthoDB" id="274752at2759"/>
<accession>A0A8H2ZH27</accession>
<dbReference type="GO" id="GO:0003735">
    <property type="term" value="F:structural constituent of ribosome"/>
    <property type="evidence" value="ECO:0007669"/>
    <property type="project" value="InterPro"/>
</dbReference>
<dbReference type="FunFam" id="2.40.50.140:FF:000353">
    <property type="entry name" value="Mitochondrial ribosomal protein"/>
    <property type="match status" value="1"/>
</dbReference>
<protein>
    <submittedName>
        <fullName evidence="4">Similar to Saccharomyces cerevisiae YMR188C MRPS17 Mitochondrial ribosomal protein of the small subunit</fullName>
    </submittedName>
</protein>
<dbReference type="GeneID" id="64857307"/>
<dbReference type="AlphaFoldDB" id="A0A8H2ZH27"/>
<evidence type="ECO:0000313" key="5">
    <source>
        <dbReference type="Proteomes" id="UP000644660"/>
    </source>
</evidence>
<dbReference type="EMBL" id="CAEFZW010000004">
    <property type="protein sequence ID" value="CAB4254318.1"/>
    <property type="molecule type" value="Genomic_DNA"/>
</dbReference>
<dbReference type="RefSeq" id="XP_041406162.1">
    <property type="nucleotide sequence ID" value="XM_041550228.1"/>
</dbReference>
<dbReference type="CDD" id="cd00364">
    <property type="entry name" value="Ribosomal_uS17"/>
    <property type="match status" value="1"/>
</dbReference>
<dbReference type="InterPro" id="IPR012340">
    <property type="entry name" value="NA-bd_OB-fold"/>
</dbReference>
<dbReference type="SUPFAM" id="SSF50249">
    <property type="entry name" value="Nucleic acid-binding proteins"/>
    <property type="match status" value="1"/>
</dbReference>
<gene>
    <name evidence="4" type="ORF">KABA2_04S03520</name>
</gene>
<proteinExistence type="inferred from homology"/>
<keyword evidence="3" id="KW-0687">Ribonucleoprotein</keyword>
<dbReference type="GO" id="GO:1990904">
    <property type="term" value="C:ribonucleoprotein complex"/>
    <property type="evidence" value="ECO:0007669"/>
    <property type="project" value="UniProtKB-KW"/>
</dbReference>
<evidence type="ECO:0000256" key="2">
    <source>
        <dbReference type="ARBA" id="ARBA00022980"/>
    </source>
</evidence>
<name>A0A8H2ZH27_9SACH</name>
<dbReference type="InterPro" id="IPR000266">
    <property type="entry name" value="Ribosomal_uS17"/>
</dbReference>
<keyword evidence="2 4" id="KW-0689">Ribosomal protein</keyword>
<dbReference type="Pfam" id="PF00366">
    <property type="entry name" value="Ribosomal_S17"/>
    <property type="match status" value="1"/>
</dbReference>
<comment type="similarity">
    <text evidence="1">Belongs to the universal ribosomal protein uS17 family.</text>
</comment>
<dbReference type="GO" id="GO:0006412">
    <property type="term" value="P:translation"/>
    <property type="evidence" value="ECO:0007669"/>
    <property type="project" value="InterPro"/>
</dbReference>
<keyword evidence="5" id="KW-1185">Reference proteome</keyword>
<dbReference type="GO" id="GO:0005840">
    <property type="term" value="C:ribosome"/>
    <property type="evidence" value="ECO:0007669"/>
    <property type="project" value="UniProtKB-KW"/>
</dbReference>
<evidence type="ECO:0000256" key="1">
    <source>
        <dbReference type="ARBA" id="ARBA00010254"/>
    </source>
</evidence>